<evidence type="ECO:0000313" key="1">
    <source>
        <dbReference type="EMBL" id="MTD33605.1"/>
    </source>
</evidence>
<proteinExistence type="predicted"/>
<accession>A0A844GGH3</accession>
<keyword evidence="2" id="KW-1185">Reference proteome</keyword>
<gene>
    <name evidence="1" type="ORF">GKE73_12835</name>
</gene>
<protein>
    <submittedName>
        <fullName evidence="1">Uncharacterized protein</fullName>
    </submittedName>
</protein>
<name>A0A844GGH3_9NEIS</name>
<dbReference type="EMBL" id="WLYX01000001">
    <property type="protein sequence ID" value="MTD33605.1"/>
    <property type="molecule type" value="Genomic_DNA"/>
</dbReference>
<dbReference type="AlphaFoldDB" id="A0A844GGH3"/>
<evidence type="ECO:0000313" key="2">
    <source>
        <dbReference type="Proteomes" id="UP000446658"/>
    </source>
</evidence>
<reference evidence="1 2" key="1">
    <citation type="submission" date="2019-11" db="EMBL/GenBank/DDBJ databases">
        <title>Draft genome sequence of Paludibacterium sp. dN18-1.</title>
        <authorList>
            <person name="Im W.-T."/>
        </authorList>
    </citation>
    <scope>NUCLEOTIDE SEQUENCE [LARGE SCALE GENOMIC DNA]</scope>
    <source>
        <strain evidence="2">dN 18-1</strain>
    </source>
</reference>
<comment type="caution">
    <text evidence="1">The sequence shown here is derived from an EMBL/GenBank/DDBJ whole genome shotgun (WGS) entry which is preliminary data.</text>
</comment>
<dbReference type="RefSeq" id="WP_230370654.1">
    <property type="nucleotide sequence ID" value="NZ_WLYX01000001.1"/>
</dbReference>
<dbReference type="Proteomes" id="UP000446658">
    <property type="component" value="Unassembled WGS sequence"/>
</dbReference>
<sequence length="185" mass="20718">MHFPRAVFGIPCLVQHSFEEAIKYDLYLEDGITSPVTGNDVMEPVPGLYFIGWAKPGSPFTSTGQQPALDKVSVAPGKAVGAIALFKANNESLVYDEHANMEPDPQWLHLPDFWWVRLIGQMPGNLLLQTHRLMPYPEAVEAARIMCDAAGVEPFSVSRLWFVRQLDIEQAKDKARHFNELQAQA</sequence>
<organism evidence="1 2">
    <name type="scientific">Paludibacterium denitrificans</name>
    <dbReference type="NCBI Taxonomy" id="2675226"/>
    <lineage>
        <taxon>Bacteria</taxon>
        <taxon>Pseudomonadati</taxon>
        <taxon>Pseudomonadota</taxon>
        <taxon>Betaproteobacteria</taxon>
        <taxon>Neisseriales</taxon>
        <taxon>Chromobacteriaceae</taxon>
        <taxon>Paludibacterium</taxon>
    </lineage>
</organism>